<organism evidence="2 3">
    <name type="scientific">Rhizobium aethiopicum</name>
    <dbReference type="NCBI Taxonomy" id="1138170"/>
    <lineage>
        <taxon>Bacteria</taxon>
        <taxon>Pseudomonadati</taxon>
        <taxon>Pseudomonadota</taxon>
        <taxon>Alphaproteobacteria</taxon>
        <taxon>Hyphomicrobiales</taxon>
        <taxon>Rhizobiaceae</taxon>
        <taxon>Rhizobium/Agrobacterium group</taxon>
        <taxon>Rhizobium</taxon>
    </lineage>
</organism>
<dbReference type="Proteomes" id="UP000524492">
    <property type="component" value="Unassembled WGS sequence"/>
</dbReference>
<keyword evidence="3" id="KW-1185">Reference proteome</keyword>
<evidence type="ECO:0000259" key="1">
    <source>
        <dbReference type="Pfam" id="PF13011"/>
    </source>
</evidence>
<dbReference type="Gene3D" id="1.10.10.10">
    <property type="entry name" value="Winged helix-like DNA-binding domain superfamily/Winged helix DNA-binding domain"/>
    <property type="match status" value="1"/>
</dbReference>
<comment type="caution">
    <text evidence="2">The sequence shown here is derived from an EMBL/GenBank/DDBJ whole genome shotgun (WGS) entry which is preliminary data.</text>
</comment>
<sequence length="74" mass="8252">MNIHKNARLTPLRREEMALAVIEGHLTQAQAAQAYGVSAKIVARWVERFKGGGREAMLDRSSRPHVMPRQTGQA</sequence>
<name>A0A7W6Q6C9_9HYPH</name>
<dbReference type="Pfam" id="PF13011">
    <property type="entry name" value="LZ_Tnp_IS481"/>
    <property type="match status" value="1"/>
</dbReference>
<proteinExistence type="predicted"/>
<dbReference type="AlphaFoldDB" id="A0A7W6Q6C9"/>
<dbReference type="InterPro" id="IPR010921">
    <property type="entry name" value="Trp_repressor/repl_initiator"/>
</dbReference>
<feature type="non-terminal residue" evidence="2">
    <location>
        <position position="74"/>
    </location>
</feature>
<evidence type="ECO:0000313" key="2">
    <source>
        <dbReference type="EMBL" id="MBB4190980.1"/>
    </source>
</evidence>
<dbReference type="EMBL" id="JACIFV010000002">
    <property type="protein sequence ID" value="MBB4190980.1"/>
    <property type="molecule type" value="Genomic_DNA"/>
</dbReference>
<feature type="domain" description="DNA-binding" evidence="1">
    <location>
        <begin position="1"/>
        <end position="70"/>
    </location>
</feature>
<gene>
    <name evidence="2" type="ORF">GGD53_001113</name>
</gene>
<dbReference type="RefSeq" id="WP_184454293.1">
    <property type="nucleotide sequence ID" value="NZ_JACIFV010000002.1"/>
</dbReference>
<accession>A0A7W6Q6C9</accession>
<evidence type="ECO:0000313" key="3">
    <source>
        <dbReference type="Proteomes" id="UP000524492"/>
    </source>
</evidence>
<dbReference type="InterPro" id="IPR036388">
    <property type="entry name" value="WH-like_DNA-bd_sf"/>
</dbReference>
<dbReference type="InterPro" id="IPR024967">
    <property type="entry name" value="DNA-bd_IS481-type"/>
</dbReference>
<reference evidence="2 3" key="1">
    <citation type="submission" date="2020-08" db="EMBL/GenBank/DDBJ databases">
        <title>Genomic Encyclopedia of Type Strains, Phase IV (KMG-V): Genome sequencing to study the core and pangenomes of soil and plant-associated prokaryotes.</title>
        <authorList>
            <person name="Whitman W."/>
        </authorList>
    </citation>
    <scope>NUCLEOTIDE SEQUENCE [LARGE SCALE GENOMIC DNA]</scope>
    <source>
        <strain evidence="2 3">SEMIA 4074</strain>
    </source>
</reference>
<dbReference type="GO" id="GO:0043565">
    <property type="term" value="F:sequence-specific DNA binding"/>
    <property type="evidence" value="ECO:0007669"/>
    <property type="project" value="InterPro"/>
</dbReference>
<protein>
    <submittedName>
        <fullName evidence="2">Transposase</fullName>
    </submittedName>
</protein>
<dbReference type="SUPFAM" id="SSF48295">
    <property type="entry name" value="TrpR-like"/>
    <property type="match status" value="1"/>
</dbReference>